<keyword evidence="1" id="KW-0677">Repeat</keyword>
<organism evidence="6 7">
    <name type="scientific">Biomphalaria pfeifferi</name>
    <name type="common">Bloodfluke planorb</name>
    <name type="synonym">Freshwater snail</name>
    <dbReference type="NCBI Taxonomy" id="112525"/>
    <lineage>
        <taxon>Eukaryota</taxon>
        <taxon>Metazoa</taxon>
        <taxon>Spiralia</taxon>
        <taxon>Lophotrochozoa</taxon>
        <taxon>Mollusca</taxon>
        <taxon>Gastropoda</taxon>
        <taxon>Heterobranchia</taxon>
        <taxon>Euthyneura</taxon>
        <taxon>Panpulmonata</taxon>
        <taxon>Hygrophila</taxon>
        <taxon>Lymnaeoidea</taxon>
        <taxon>Planorbidae</taxon>
        <taxon>Biomphalaria</taxon>
    </lineage>
</organism>
<feature type="compositionally biased region" description="Basic and acidic residues" evidence="3">
    <location>
        <begin position="455"/>
        <end position="549"/>
    </location>
</feature>
<dbReference type="InterPro" id="IPR051622">
    <property type="entry name" value="R-tyr_protein_phosphatases"/>
</dbReference>
<dbReference type="InterPro" id="IPR003961">
    <property type="entry name" value="FN3_dom"/>
</dbReference>
<dbReference type="InterPro" id="IPR036116">
    <property type="entry name" value="FN3_sf"/>
</dbReference>
<name>A0AAD8AUM3_BIOPF</name>
<feature type="chain" id="PRO_5042252830" evidence="4">
    <location>
        <begin position="26"/>
        <end position="800"/>
    </location>
</feature>
<dbReference type="InterPro" id="IPR013783">
    <property type="entry name" value="Ig-like_fold"/>
</dbReference>
<feature type="domain" description="Fibronectin type-III" evidence="5">
    <location>
        <begin position="134"/>
        <end position="229"/>
    </location>
</feature>
<dbReference type="AlphaFoldDB" id="A0AAD8AUM3"/>
<keyword evidence="4" id="KW-0732">Signal</keyword>
<dbReference type="Proteomes" id="UP001233172">
    <property type="component" value="Unassembled WGS sequence"/>
</dbReference>
<dbReference type="PROSITE" id="PS50853">
    <property type="entry name" value="FN3"/>
    <property type="match status" value="1"/>
</dbReference>
<evidence type="ECO:0000256" key="1">
    <source>
        <dbReference type="ARBA" id="ARBA00022737"/>
    </source>
</evidence>
<evidence type="ECO:0000313" key="6">
    <source>
        <dbReference type="EMBL" id="KAK0042157.1"/>
    </source>
</evidence>
<sequence length="800" mass="95065">MSESLTAMPVCTALLLFLWLPLTKASEIFQSVGIKVDTPTQVTVNWTLYPELEPEPMNITLWSKLLGQGDCSNQTGPLLLVGTSALHKGVFVIRNLNGWTRYNISIEGNNSNKYYNQLVTSEVITQENSAPTGQVTQFSVTSLKSYHAVLSWQRPECAQRKGELSSYELLVTRTDSVNSNTTLSWYTNATTYTLRDLYHSSSYIVLVTYVNSIGKGPYSQIKFTTLSNSLPAVEIATMTMTYSTATLTFEPFDSSLGITSLTLAYSQFQDFNSSEFIKITNFKNSPAILNQLGPDTVYYIKAAAVSDDDIGPYGSVAQVRTLKLIDLTLVSRTRNCFFLAWMLPTDVLMYVTNFTLTVTSLTYGLNYQLILDQSTYLKAVCELRPSTLYNVTIVANNNNRVVSLATANFSTDIALPTTPLTPVLVRSTNATVTIAIEPLKVEGGRERKKGRGRKREKEREREEGRERKKERGRKRDKEREREEERERKGEVGRERKKERGRKREKEREREEERERKGEGGRERKKERGRKREKEREREEERERKREGGRERKKGRGRKREKEREREEERERKREGGRKREKEREREEGRERKKERGRKREKEREREEERERKGEGGRERKKERGRKREKERKMEEERERKGEGGRERKKGRWRKREKEREREEERERKGEGERERKKGRWRKREKEREREEERERKREGGRKREKEREREEERERKEDGGRERKKWEREEERERKEDGGRERKKERGRKREKERKMEEERERKGEGGRERKKGEGGRERKKGRWRKREKEREREEERERK</sequence>
<gene>
    <name evidence="6" type="ORF">Bpfe_028381</name>
</gene>
<dbReference type="SUPFAM" id="SSF49265">
    <property type="entry name" value="Fibronectin type III"/>
    <property type="match status" value="3"/>
</dbReference>
<dbReference type="Pfam" id="PF00041">
    <property type="entry name" value="fn3"/>
    <property type="match status" value="1"/>
</dbReference>
<feature type="compositionally biased region" description="Basic and acidic residues" evidence="3">
    <location>
        <begin position="787"/>
        <end position="800"/>
    </location>
</feature>
<accession>A0AAD8AUM3</accession>
<proteinExistence type="predicted"/>
<dbReference type="PANTHER" id="PTHR24051:SF9">
    <property type="entry name" value="FIBRONECTIN TYPE-III DOMAIN-CONTAINING PROTEIN"/>
    <property type="match status" value="1"/>
</dbReference>
<feature type="compositionally biased region" description="Basic and acidic residues" evidence="3">
    <location>
        <begin position="559"/>
        <end position="645"/>
    </location>
</feature>
<feature type="signal peptide" evidence="4">
    <location>
        <begin position="1"/>
        <end position="25"/>
    </location>
</feature>
<evidence type="ECO:0000256" key="2">
    <source>
        <dbReference type="ARBA" id="ARBA00023157"/>
    </source>
</evidence>
<comment type="caution">
    <text evidence="6">The sequence shown here is derived from an EMBL/GenBank/DDBJ whole genome shotgun (WGS) entry which is preliminary data.</text>
</comment>
<dbReference type="SMART" id="SM00060">
    <property type="entry name" value="FN3"/>
    <property type="match status" value="4"/>
</dbReference>
<reference evidence="6" key="2">
    <citation type="submission" date="2023-04" db="EMBL/GenBank/DDBJ databases">
        <authorList>
            <person name="Bu L."/>
            <person name="Lu L."/>
            <person name="Laidemitt M.R."/>
            <person name="Zhang S.M."/>
            <person name="Mutuku M."/>
            <person name="Mkoji G."/>
            <person name="Steinauer M."/>
            <person name="Loker E.S."/>
        </authorList>
    </citation>
    <scope>NUCLEOTIDE SEQUENCE</scope>
    <source>
        <strain evidence="6">KasaAsao</strain>
        <tissue evidence="6">Whole Snail</tissue>
    </source>
</reference>
<evidence type="ECO:0000256" key="3">
    <source>
        <dbReference type="SAM" id="MobiDB-lite"/>
    </source>
</evidence>
<evidence type="ECO:0000313" key="7">
    <source>
        <dbReference type="Proteomes" id="UP001233172"/>
    </source>
</evidence>
<keyword evidence="6" id="KW-0675">Receptor</keyword>
<dbReference type="Gene3D" id="2.60.40.10">
    <property type="entry name" value="Immunoglobulins"/>
    <property type="match status" value="1"/>
</dbReference>
<evidence type="ECO:0000259" key="5">
    <source>
        <dbReference type="PROSITE" id="PS50853"/>
    </source>
</evidence>
<dbReference type="EMBL" id="JASAOG010000249">
    <property type="protein sequence ID" value="KAK0042157.1"/>
    <property type="molecule type" value="Genomic_DNA"/>
</dbReference>
<feature type="compositionally biased region" description="Basic and acidic residues" evidence="3">
    <location>
        <begin position="655"/>
        <end position="675"/>
    </location>
</feature>
<dbReference type="PANTHER" id="PTHR24051">
    <property type="entry name" value="SUSHI DOMAIN-CONTAINING PROTEIN 1"/>
    <property type="match status" value="1"/>
</dbReference>
<feature type="compositionally biased region" description="Basic and acidic residues" evidence="3">
    <location>
        <begin position="683"/>
        <end position="777"/>
    </location>
</feature>
<keyword evidence="7" id="KW-1185">Reference proteome</keyword>
<feature type="region of interest" description="Disordered" evidence="3">
    <location>
        <begin position="443"/>
        <end position="800"/>
    </location>
</feature>
<keyword evidence="2" id="KW-1015">Disulfide bond</keyword>
<dbReference type="CDD" id="cd00063">
    <property type="entry name" value="FN3"/>
    <property type="match status" value="1"/>
</dbReference>
<reference evidence="6" key="1">
    <citation type="journal article" date="2023" name="PLoS Negl. Trop. Dis.">
        <title>A genome sequence for Biomphalaria pfeifferi, the major vector snail for the human-infecting parasite Schistosoma mansoni.</title>
        <authorList>
            <person name="Bu L."/>
            <person name="Lu L."/>
            <person name="Laidemitt M.R."/>
            <person name="Zhang S.M."/>
            <person name="Mutuku M."/>
            <person name="Mkoji G."/>
            <person name="Steinauer M."/>
            <person name="Loker E.S."/>
        </authorList>
    </citation>
    <scope>NUCLEOTIDE SEQUENCE</scope>
    <source>
        <strain evidence="6">KasaAsao</strain>
    </source>
</reference>
<evidence type="ECO:0000256" key="4">
    <source>
        <dbReference type="SAM" id="SignalP"/>
    </source>
</evidence>
<protein>
    <submittedName>
        <fullName evidence="6">Receptor-type tyrosine-protein phosphatase S</fullName>
    </submittedName>
</protein>